<dbReference type="GO" id="GO:0008083">
    <property type="term" value="F:growth factor activity"/>
    <property type="evidence" value="ECO:0007669"/>
    <property type="project" value="UniProtKB-KW"/>
</dbReference>
<feature type="signal peptide" evidence="7">
    <location>
        <begin position="1"/>
        <end position="16"/>
    </location>
</feature>
<keyword evidence="9" id="KW-1185">Reference proteome</keyword>
<evidence type="ECO:0000256" key="7">
    <source>
        <dbReference type="SAM" id="SignalP"/>
    </source>
</evidence>
<evidence type="ECO:0000256" key="5">
    <source>
        <dbReference type="ARBA" id="ARBA00023157"/>
    </source>
</evidence>
<dbReference type="AlphaFoldDB" id="A0A9W3AS07"/>
<gene>
    <name evidence="10" type="primary">LOC106057489</name>
</gene>
<dbReference type="GeneID" id="106057489"/>
<protein>
    <submittedName>
        <fullName evidence="10">Protein 60A-like</fullName>
    </submittedName>
</protein>
<dbReference type="OrthoDB" id="10277556at2759"/>
<dbReference type="RefSeq" id="XP_055890000.1">
    <property type="nucleotide sequence ID" value="XM_056034025.1"/>
</dbReference>
<keyword evidence="5" id="KW-1015">Disulfide bond</keyword>
<keyword evidence="3" id="KW-0964">Secreted</keyword>
<feature type="chain" id="PRO_5040855648" evidence="7">
    <location>
        <begin position="17"/>
        <end position="262"/>
    </location>
</feature>
<evidence type="ECO:0000259" key="8">
    <source>
        <dbReference type="Pfam" id="PF00688"/>
    </source>
</evidence>
<dbReference type="Pfam" id="PF00688">
    <property type="entry name" value="TGFb_propeptide"/>
    <property type="match status" value="1"/>
</dbReference>
<evidence type="ECO:0000256" key="4">
    <source>
        <dbReference type="ARBA" id="ARBA00023030"/>
    </source>
</evidence>
<dbReference type="InterPro" id="IPR015615">
    <property type="entry name" value="TGF-beta-rel"/>
</dbReference>
<organism evidence="9 10">
    <name type="scientific">Biomphalaria glabrata</name>
    <name type="common">Bloodfluke planorb</name>
    <name type="synonym">Freshwater snail</name>
    <dbReference type="NCBI Taxonomy" id="6526"/>
    <lineage>
        <taxon>Eukaryota</taxon>
        <taxon>Metazoa</taxon>
        <taxon>Spiralia</taxon>
        <taxon>Lophotrochozoa</taxon>
        <taxon>Mollusca</taxon>
        <taxon>Gastropoda</taxon>
        <taxon>Heterobranchia</taxon>
        <taxon>Euthyneura</taxon>
        <taxon>Panpulmonata</taxon>
        <taxon>Hygrophila</taxon>
        <taxon>Lymnaeoidea</taxon>
        <taxon>Planorbidae</taxon>
        <taxon>Biomphalaria</taxon>
    </lineage>
</organism>
<name>A0A9W3AS07_BIOGL</name>
<keyword evidence="4" id="KW-0339">Growth factor</keyword>
<evidence type="ECO:0000313" key="10">
    <source>
        <dbReference type="RefSeq" id="XP_055890000.1"/>
    </source>
</evidence>
<proteinExistence type="inferred from homology"/>
<reference evidence="10" key="1">
    <citation type="submission" date="2025-08" db="UniProtKB">
        <authorList>
            <consortium name="RefSeq"/>
        </authorList>
    </citation>
    <scope>IDENTIFICATION</scope>
</reference>
<feature type="region of interest" description="Disordered" evidence="6">
    <location>
        <begin position="22"/>
        <end position="43"/>
    </location>
</feature>
<dbReference type="InterPro" id="IPR001111">
    <property type="entry name" value="TGF-b_propeptide"/>
</dbReference>
<evidence type="ECO:0000313" key="9">
    <source>
        <dbReference type="Proteomes" id="UP001165740"/>
    </source>
</evidence>
<dbReference type="Gene3D" id="2.60.120.970">
    <property type="match status" value="1"/>
</dbReference>
<evidence type="ECO:0000256" key="1">
    <source>
        <dbReference type="ARBA" id="ARBA00004613"/>
    </source>
</evidence>
<comment type="subcellular location">
    <subcellularLocation>
        <location evidence="1">Secreted</location>
    </subcellularLocation>
</comment>
<keyword evidence="7" id="KW-0732">Signal</keyword>
<feature type="domain" description="TGF-beta propeptide" evidence="8">
    <location>
        <begin position="36"/>
        <end position="245"/>
    </location>
</feature>
<evidence type="ECO:0000256" key="6">
    <source>
        <dbReference type="SAM" id="MobiDB-lite"/>
    </source>
</evidence>
<dbReference type="GO" id="GO:0005125">
    <property type="term" value="F:cytokine activity"/>
    <property type="evidence" value="ECO:0007669"/>
    <property type="project" value="TreeGrafter"/>
</dbReference>
<sequence length="262" mass="29142">MMARILVLLLCTLVSSKYISYEDNDNQGQPQIPDSRKHRKGDQQKQKLLELLRHGTKPIDSATNFMLDLYVASNAERNGNDLDLSSTLSSAKTNSGTPDVTVALPNVPDMVRYPRHDTDAVFYFNFTVSKGDQVKAAELHLYKESSGEDQYQGEFTLSLYEIQVTSDSGAKGIFLGATRTTDPDESGWIVLDVTQAAEIWALFPLANYGLYLKVTDSSGRTVDYRNIGLTDNEGPVLNQPFLVVFMTSSGESNSNFWSYLPK</sequence>
<dbReference type="PANTHER" id="PTHR11848">
    <property type="entry name" value="TGF-BETA FAMILY"/>
    <property type="match status" value="1"/>
</dbReference>
<dbReference type="Proteomes" id="UP001165740">
    <property type="component" value="Chromosome 6"/>
</dbReference>
<comment type="similarity">
    <text evidence="2">Belongs to the TGF-beta family.</text>
</comment>
<dbReference type="GO" id="GO:0005615">
    <property type="term" value="C:extracellular space"/>
    <property type="evidence" value="ECO:0007669"/>
    <property type="project" value="TreeGrafter"/>
</dbReference>
<evidence type="ECO:0000256" key="2">
    <source>
        <dbReference type="ARBA" id="ARBA00006656"/>
    </source>
</evidence>
<accession>A0A9W3AS07</accession>
<evidence type="ECO:0000256" key="3">
    <source>
        <dbReference type="ARBA" id="ARBA00022525"/>
    </source>
</evidence>